<organism evidence="2 3">
    <name type="scientific">Nocardia vinacea</name>
    <dbReference type="NCBI Taxonomy" id="96468"/>
    <lineage>
        <taxon>Bacteria</taxon>
        <taxon>Bacillati</taxon>
        <taxon>Actinomycetota</taxon>
        <taxon>Actinomycetes</taxon>
        <taxon>Mycobacteriales</taxon>
        <taxon>Nocardiaceae</taxon>
        <taxon>Nocardia</taxon>
    </lineage>
</organism>
<keyword evidence="3" id="KW-1185">Reference proteome</keyword>
<name>A0ABZ1YM58_9NOCA</name>
<evidence type="ECO:0000313" key="3">
    <source>
        <dbReference type="Proteomes" id="UP001432062"/>
    </source>
</evidence>
<sequence>MATFDVVARYLNIEILDPLIEPTETTGLPLGKLEGLKTASRGGKTASDLVGLTGFEPATT</sequence>
<reference evidence="2" key="1">
    <citation type="submission" date="2022-10" db="EMBL/GenBank/DDBJ databases">
        <title>The complete genomes of actinobacterial strains from the NBC collection.</title>
        <authorList>
            <person name="Joergensen T.S."/>
            <person name="Alvarez Arevalo M."/>
            <person name="Sterndorff E.B."/>
            <person name="Faurdal D."/>
            <person name="Vuksanovic O."/>
            <person name="Mourched A.-S."/>
            <person name="Charusanti P."/>
            <person name="Shaw S."/>
            <person name="Blin K."/>
            <person name="Weber T."/>
        </authorList>
    </citation>
    <scope>NUCLEOTIDE SEQUENCE</scope>
    <source>
        <strain evidence="2">NBC_01482</strain>
    </source>
</reference>
<feature type="region of interest" description="Disordered" evidence="1">
    <location>
        <begin position="39"/>
        <end position="60"/>
    </location>
</feature>
<evidence type="ECO:0000313" key="2">
    <source>
        <dbReference type="EMBL" id="WUV44086.1"/>
    </source>
</evidence>
<dbReference type="RefSeq" id="WP_329406860.1">
    <property type="nucleotide sequence ID" value="NZ_CP109441.1"/>
</dbReference>
<evidence type="ECO:0000256" key="1">
    <source>
        <dbReference type="SAM" id="MobiDB-lite"/>
    </source>
</evidence>
<gene>
    <name evidence="2" type="ORF">OG563_33620</name>
</gene>
<dbReference type="Proteomes" id="UP001432062">
    <property type="component" value="Chromosome"/>
</dbReference>
<protein>
    <submittedName>
        <fullName evidence="2">Uncharacterized protein</fullName>
    </submittedName>
</protein>
<proteinExistence type="predicted"/>
<dbReference type="EMBL" id="CP109441">
    <property type="protein sequence ID" value="WUV44086.1"/>
    <property type="molecule type" value="Genomic_DNA"/>
</dbReference>
<accession>A0ABZ1YM58</accession>